<evidence type="ECO:0000256" key="3">
    <source>
        <dbReference type="PROSITE-ProRule" id="PRU00284"/>
    </source>
</evidence>
<dbReference type="Gene3D" id="1.10.287.950">
    <property type="entry name" value="Methyl-accepting chemotaxis protein"/>
    <property type="match status" value="1"/>
</dbReference>
<evidence type="ECO:0000256" key="1">
    <source>
        <dbReference type="ARBA" id="ARBA00023224"/>
    </source>
</evidence>
<evidence type="ECO:0000256" key="4">
    <source>
        <dbReference type="SAM" id="Phobius"/>
    </source>
</evidence>
<dbReference type="PANTHER" id="PTHR32089:SF112">
    <property type="entry name" value="LYSOZYME-LIKE PROTEIN-RELATED"/>
    <property type="match status" value="1"/>
</dbReference>
<evidence type="ECO:0000259" key="6">
    <source>
        <dbReference type="PROSITE" id="PS50885"/>
    </source>
</evidence>
<dbReference type="GO" id="GO:0016020">
    <property type="term" value="C:membrane"/>
    <property type="evidence" value="ECO:0007669"/>
    <property type="project" value="InterPro"/>
</dbReference>
<dbReference type="KEGG" id="fia:NA23_09170"/>
<reference evidence="7 8" key="1">
    <citation type="journal article" date="2015" name="Stand. Genomic Sci.">
        <title>Genome sequence of a native-feather degrading extremely thermophilic Eubacterium, Fervidobacterium islandicum AW-1.</title>
        <authorList>
            <person name="Lee Y.J."/>
            <person name="Jeong H."/>
            <person name="Park G.S."/>
            <person name="Kwak Y."/>
            <person name="Lee S.J."/>
            <person name="Lee S.J."/>
            <person name="Park M.K."/>
            <person name="Kim J.Y."/>
            <person name="Kang H.K."/>
            <person name="Shin J.H."/>
            <person name="Lee D.W."/>
        </authorList>
    </citation>
    <scope>NUCLEOTIDE SEQUENCE [LARGE SCALE GENOMIC DNA]</scope>
    <source>
        <strain evidence="7 8">AW-1</strain>
    </source>
</reference>
<dbReference type="SMART" id="SM00283">
    <property type="entry name" value="MA"/>
    <property type="match status" value="1"/>
</dbReference>
<keyword evidence="1 3" id="KW-0807">Transducer</keyword>
<dbReference type="PROSITE" id="PS50885">
    <property type="entry name" value="HAMP"/>
    <property type="match status" value="1"/>
</dbReference>
<accession>A0AAI8CNC1</accession>
<dbReference type="Gene3D" id="6.10.340.10">
    <property type="match status" value="1"/>
</dbReference>
<evidence type="ECO:0000259" key="5">
    <source>
        <dbReference type="PROSITE" id="PS50111"/>
    </source>
</evidence>
<evidence type="ECO:0000313" key="7">
    <source>
        <dbReference type="EMBL" id="AMW33383.1"/>
    </source>
</evidence>
<dbReference type="Pfam" id="PF00672">
    <property type="entry name" value="HAMP"/>
    <property type="match status" value="1"/>
</dbReference>
<dbReference type="EMBL" id="CP014334">
    <property type="protein sequence ID" value="AMW33383.1"/>
    <property type="molecule type" value="Genomic_DNA"/>
</dbReference>
<dbReference type="RefSeq" id="WP_062946243.1">
    <property type="nucleotide sequence ID" value="NZ_CP014334.2"/>
</dbReference>
<feature type="transmembrane region" description="Helical" evidence="4">
    <location>
        <begin position="166"/>
        <end position="185"/>
    </location>
</feature>
<dbReference type="InterPro" id="IPR003660">
    <property type="entry name" value="HAMP_dom"/>
</dbReference>
<evidence type="ECO:0000313" key="8">
    <source>
        <dbReference type="Proteomes" id="UP000093740"/>
    </source>
</evidence>
<dbReference type="PROSITE" id="PS50111">
    <property type="entry name" value="CHEMOTAXIS_TRANSDUC_2"/>
    <property type="match status" value="1"/>
</dbReference>
<keyword evidence="4" id="KW-0472">Membrane</keyword>
<feature type="domain" description="Methyl-accepting transducer" evidence="5">
    <location>
        <begin position="264"/>
        <end position="493"/>
    </location>
</feature>
<name>A0AAI8CNC1_FERIS</name>
<proteinExistence type="inferred from homology"/>
<dbReference type="PANTHER" id="PTHR32089">
    <property type="entry name" value="METHYL-ACCEPTING CHEMOTAXIS PROTEIN MCPB"/>
    <property type="match status" value="1"/>
</dbReference>
<comment type="similarity">
    <text evidence="2">Belongs to the methyl-accepting chemotaxis (MCP) protein family.</text>
</comment>
<keyword evidence="8" id="KW-1185">Reference proteome</keyword>
<dbReference type="Proteomes" id="UP000093740">
    <property type="component" value="Chromosome"/>
</dbReference>
<dbReference type="SUPFAM" id="SSF58104">
    <property type="entry name" value="Methyl-accepting chemotaxis protein (MCP) signaling domain"/>
    <property type="match status" value="1"/>
</dbReference>
<dbReference type="AlphaFoldDB" id="A0AAI8CNC1"/>
<keyword evidence="4" id="KW-0812">Transmembrane</keyword>
<organism evidence="7 8">
    <name type="scientific">Fervidobacterium islandicum</name>
    <dbReference type="NCBI Taxonomy" id="2423"/>
    <lineage>
        <taxon>Bacteria</taxon>
        <taxon>Thermotogati</taxon>
        <taxon>Thermotogota</taxon>
        <taxon>Thermotogae</taxon>
        <taxon>Thermotogales</taxon>
        <taxon>Fervidobacteriaceae</taxon>
        <taxon>Fervidobacterium</taxon>
    </lineage>
</organism>
<feature type="domain" description="HAMP" evidence="6">
    <location>
        <begin position="182"/>
        <end position="234"/>
    </location>
</feature>
<dbReference type="GO" id="GO:0007165">
    <property type="term" value="P:signal transduction"/>
    <property type="evidence" value="ECO:0007669"/>
    <property type="project" value="UniProtKB-KW"/>
</dbReference>
<evidence type="ECO:0000256" key="2">
    <source>
        <dbReference type="ARBA" id="ARBA00029447"/>
    </source>
</evidence>
<sequence>MLSYYVSYHLVEKQLGEDGITTLRAVSVGIRPSDMERVVTTMSDEIPEYEEIHSYLNKVRVKTGLKYLYTFFFNPDGSITYLVDGYPKNSEFFSEIGSKDDEPAVSEKDFGTRDYVFTNIAYYQQWGYLKSVFYRLRNFAGKTVYLGADYDADFIRKLAISNSLKISLIITVFEVIFVFFIVYILRKIKLVSEVSKTLSQGDLTKAVAVKGKNEVSEMLKLFEVLRMSLVKLISDVKNSIELADSEIRANQSVIETVSQNFQSNIEELRNIFQNISAAINNVTASTEEIGASASSMIESIHRFIGDLESAAKSLELMARNAVKSKEMMTESVSALESARASSEEISKLVREISGKNVKIDDVLKGITGIAEQTNLLALNAAIEAARAGEAGRGFAVVADEIRKLAEQSKVFVEQAKGILESIFEDIRNINSDYSETLKKITDSANKITSASESYNLIIEEAEKISTVLDNLTVEGRGQGETVGEIADAINGLVTSIEEIAKLVHTFEESVDFVRSSFKKIELSSVSVSEAFTKVREDIGKFKT</sequence>
<keyword evidence="4" id="KW-1133">Transmembrane helix</keyword>
<dbReference type="InterPro" id="IPR004089">
    <property type="entry name" value="MCPsignal_dom"/>
</dbReference>
<gene>
    <name evidence="7" type="ORF">NA23_09170</name>
</gene>
<protein>
    <submittedName>
        <fullName evidence="7">Methyl-accepting chemotaxis protein</fullName>
    </submittedName>
</protein>
<dbReference type="Pfam" id="PF00015">
    <property type="entry name" value="MCPsignal"/>
    <property type="match status" value="1"/>
</dbReference>